<name>A0A6M7UDQ8_9HYPH</name>
<dbReference type="AlphaFoldDB" id="A0A6M7UDQ8"/>
<evidence type="ECO:0000313" key="3">
    <source>
        <dbReference type="Proteomes" id="UP000503339"/>
    </source>
</evidence>
<keyword evidence="3" id="KW-1185">Reference proteome</keyword>
<organism evidence="2 3">
    <name type="scientific">Mesorhizobium erdmanii</name>
    <dbReference type="NCBI Taxonomy" id="1777866"/>
    <lineage>
        <taxon>Bacteria</taxon>
        <taxon>Pseudomonadati</taxon>
        <taxon>Pseudomonadota</taxon>
        <taxon>Alphaproteobacteria</taxon>
        <taxon>Hyphomicrobiales</taxon>
        <taxon>Phyllobacteriaceae</taxon>
        <taxon>Mesorhizobium</taxon>
    </lineage>
</organism>
<accession>A0A6M7UDQ8</accession>
<evidence type="ECO:0000313" key="2">
    <source>
        <dbReference type="EMBL" id="QKC74846.1"/>
    </source>
</evidence>
<feature type="domain" description="Putative Flp pilus-assembly TadG-like N-terminal" evidence="1">
    <location>
        <begin position="14"/>
        <end position="57"/>
    </location>
</feature>
<dbReference type="Proteomes" id="UP000503339">
    <property type="component" value="Chromosome"/>
</dbReference>
<dbReference type="KEGG" id="merd:EB233_04210"/>
<sequence length="374" mass="39127">MLKIAGGFARSRSGSMMPLFFLTLVPLITVVGFSVDYTDAVQTRSNMQEALDAATLAITTLPTTTTTAARQQALQDNFVANNGQGTATLASFNVAADGTVTAQTSASYAMPTDFMTIARINTVPVAVASGVNKAPALVQATFKIDKVSGYWNKTMILYGTGFTATTAQKLLTASYVYSPYTYSYKVSSKSYSLTEAKGYGTTTISLVNGSTSTVVQTQTCTTTGSTSAFTNPPSGAIVSGQYDSKSGKTIYFQTTCATANVPATGAGAVVDVSQMGQLYLEMDVPSGNPTVLKSNDPVTSNRLYIGTSPTVMPEVATGQIVDIFAAVPCGATGYQAWEDGGNAVPADVSNADFFYNVTGKCNFDQRPSLTALTQ</sequence>
<reference evidence="2 3" key="1">
    <citation type="submission" date="2018-10" db="EMBL/GenBank/DDBJ databases">
        <authorList>
            <person name="Perry B.J."/>
            <person name="Sullivan J.T."/>
            <person name="Murphy R.J.T."/>
            <person name="Ramsay J.P."/>
            <person name="Ronson C.W."/>
        </authorList>
    </citation>
    <scope>NUCLEOTIDE SEQUENCE [LARGE SCALE GENOMIC DNA]</scope>
    <source>
        <strain evidence="2 3">NZP2014</strain>
    </source>
</reference>
<dbReference type="EMBL" id="CP033361">
    <property type="protein sequence ID" value="QKC74846.1"/>
    <property type="molecule type" value="Genomic_DNA"/>
</dbReference>
<dbReference type="InterPro" id="IPR028087">
    <property type="entry name" value="Tad_N"/>
</dbReference>
<evidence type="ECO:0000259" key="1">
    <source>
        <dbReference type="Pfam" id="PF13400"/>
    </source>
</evidence>
<protein>
    <submittedName>
        <fullName evidence="2">Pilus assembly protein</fullName>
    </submittedName>
</protein>
<dbReference type="RefSeq" id="WP_064990894.1">
    <property type="nucleotide sequence ID" value="NZ_CP033361.1"/>
</dbReference>
<gene>
    <name evidence="2" type="ORF">EB233_04210</name>
</gene>
<proteinExistence type="predicted"/>
<dbReference type="Pfam" id="PF13400">
    <property type="entry name" value="Tad"/>
    <property type="match status" value="1"/>
</dbReference>